<dbReference type="AlphaFoldDB" id="A0A1W1EG47"/>
<name>A0A1W1EG47_9ZZZZ</name>
<organism evidence="1">
    <name type="scientific">hydrothermal vent metagenome</name>
    <dbReference type="NCBI Taxonomy" id="652676"/>
    <lineage>
        <taxon>unclassified sequences</taxon>
        <taxon>metagenomes</taxon>
        <taxon>ecological metagenomes</taxon>
    </lineage>
</organism>
<gene>
    <name evidence="1" type="ORF">MNB_SV-5-961</name>
</gene>
<protein>
    <submittedName>
        <fullName evidence="1">Uncharacterized protein</fullName>
    </submittedName>
</protein>
<proteinExistence type="predicted"/>
<dbReference type="EMBL" id="FPKX01000074">
    <property type="protein sequence ID" value="SFZ99047.1"/>
    <property type="molecule type" value="Genomic_DNA"/>
</dbReference>
<accession>A0A1W1EG47</accession>
<reference evidence="1" key="1">
    <citation type="submission" date="2016-10" db="EMBL/GenBank/DDBJ databases">
        <authorList>
            <person name="de Groot N.N."/>
        </authorList>
    </citation>
    <scope>NUCLEOTIDE SEQUENCE</scope>
</reference>
<sequence length="79" mass="8914">MFTINVDKECGCFKRSMYENNQMFHDKDTALIEATTMLRTMNEDFCNKHEFSLSENGETFQVIMSAKSQDQSISSGGGG</sequence>
<evidence type="ECO:0000313" key="1">
    <source>
        <dbReference type="EMBL" id="SFZ99047.1"/>
    </source>
</evidence>